<proteinExistence type="predicted"/>
<gene>
    <name evidence="1" type="ORF">TD95_004368</name>
</gene>
<dbReference type="EMBL" id="LAEV01000389">
    <property type="protein sequence ID" value="KKA30430.1"/>
    <property type="molecule type" value="Genomic_DNA"/>
</dbReference>
<evidence type="ECO:0000313" key="2">
    <source>
        <dbReference type="Proteomes" id="UP000033483"/>
    </source>
</evidence>
<dbReference type="AlphaFoldDB" id="A0A0F4ZJP0"/>
<reference evidence="1 2" key="1">
    <citation type="submission" date="2015-03" db="EMBL/GenBank/DDBJ databases">
        <authorList>
            <person name="Radwan O."/>
            <person name="Al-Naeli F.A."/>
            <person name="Rendon G.A."/>
            <person name="Fields C."/>
        </authorList>
    </citation>
    <scope>NUCLEOTIDE SEQUENCE [LARGE SCALE GENOMIC DNA]</scope>
    <source>
        <strain evidence="1">CR-DP1</strain>
    </source>
</reference>
<sequence length="110" mass="12724">MAPPAKQISLAKLPEAVNLDARGKRRRSATGRPLDIDLSECPLKTMSQYDCEVLHNKVRCQMVFRFFRQCRDKNGVFTVETTAWESPTITQPIMDRIEWEAQAKFNTQHQ</sequence>
<evidence type="ECO:0000313" key="1">
    <source>
        <dbReference type="EMBL" id="KKA30430.1"/>
    </source>
</evidence>
<accession>A0A0F4ZJP0</accession>
<dbReference type="InterPro" id="IPR024645">
    <property type="entry name" value="Mitochondr_Som1"/>
</dbReference>
<dbReference type="GO" id="GO:0042720">
    <property type="term" value="C:mitochondrial inner membrane peptidase complex"/>
    <property type="evidence" value="ECO:0007669"/>
    <property type="project" value="InterPro"/>
</dbReference>
<name>A0A0F4ZJP0_9PEZI</name>
<protein>
    <submittedName>
        <fullName evidence="1">Uncharacterized protein</fullName>
    </submittedName>
</protein>
<dbReference type="OrthoDB" id="3983163at2759"/>
<dbReference type="Proteomes" id="UP000033483">
    <property type="component" value="Unassembled WGS sequence"/>
</dbReference>
<keyword evidence="2" id="KW-1185">Reference proteome</keyword>
<organism evidence="1 2">
    <name type="scientific">Thielaviopsis punctulata</name>
    <dbReference type="NCBI Taxonomy" id="72032"/>
    <lineage>
        <taxon>Eukaryota</taxon>
        <taxon>Fungi</taxon>
        <taxon>Dikarya</taxon>
        <taxon>Ascomycota</taxon>
        <taxon>Pezizomycotina</taxon>
        <taxon>Sordariomycetes</taxon>
        <taxon>Hypocreomycetidae</taxon>
        <taxon>Microascales</taxon>
        <taxon>Ceratocystidaceae</taxon>
        <taxon>Thielaviopsis</taxon>
    </lineage>
</organism>
<dbReference type="Pfam" id="PF11093">
    <property type="entry name" value="Mitochondr_Som1"/>
    <property type="match status" value="1"/>
</dbReference>
<comment type="caution">
    <text evidence="1">The sequence shown here is derived from an EMBL/GenBank/DDBJ whole genome shotgun (WGS) entry which is preliminary data.</text>
</comment>